<dbReference type="PANTHER" id="PTHR42784">
    <property type="entry name" value="PYRANOSE 2-OXIDASE"/>
    <property type="match status" value="1"/>
</dbReference>
<dbReference type="SUPFAM" id="SSF51905">
    <property type="entry name" value="FAD/NAD(P)-binding domain"/>
    <property type="match status" value="1"/>
</dbReference>
<dbReference type="EMBL" id="JAMQON010000006">
    <property type="protein sequence ID" value="MDS0261270.1"/>
    <property type="molecule type" value="Genomic_DNA"/>
</dbReference>
<name>A0ABU2FG78_9EURY</name>
<keyword evidence="3" id="KW-0285">Flavoprotein</keyword>
<evidence type="ECO:0000256" key="4">
    <source>
        <dbReference type="ARBA" id="ARBA00022827"/>
    </source>
</evidence>
<sequence length="539" mass="57052">MSAPDDRTPADSPTVCVVGAGLAGALVADALAGRGREVALLDAGPTVDRDSRYERMQRQLRPGTTAAEIWGMDGERDAYTAAGAGAWPVNERRVKGVGGTTLNWLGVTPRFRPSTFETATRHGVGRDWPISYADLRPYYAEAEQELCVAGNADAPFQPPRETAYPQPPLERSHSDELFAAAGEELAVPVHSLPVARGPDSERRDRRPDGGAPSRRVRPPEATYSADTHVERAVASGARLIDRAAVERLEHGPDGERVTAAVYRTPDGARHRQDADVFVAACGTIETPRLLLLSDSPQYPDGLGNSSGVVGRYLMGQPPATVLGVLDEPTKQREVGSPTTGSYQFAAPEADRAGFALTCLNNAGETPAELALREESWGDRLLEEVQFHHGNTVGLSIRVGSLPRAANRVTLDETTTDDRGDPVPDVQFSPGPFAARAQEAAIALGTDLVEALDGAVVYADGTTTTDELPPAARGGHYAVGGTRMGTDPETSVVDPTCRSHDLKNLYVAGGSPFVTSGAVPPALTIAALALRTADHVDGRL</sequence>
<dbReference type="Pfam" id="PF00732">
    <property type="entry name" value="GMC_oxred_N"/>
    <property type="match status" value="1"/>
</dbReference>
<reference evidence="9 10" key="1">
    <citation type="submission" date="2022-06" db="EMBL/GenBank/DDBJ databases">
        <title>Haloarcula sp. a new haloarchaeum isolate from saline soil.</title>
        <authorList>
            <person name="Strakova D."/>
            <person name="Galisteo C."/>
            <person name="Sanchez-Porro C."/>
            <person name="Ventosa A."/>
        </authorList>
    </citation>
    <scope>NUCLEOTIDE SEQUENCE [LARGE SCALE GENOMIC DNA]</scope>
    <source>
        <strain evidence="9 10">S1CR25-12</strain>
    </source>
</reference>
<evidence type="ECO:0000259" key="8">
    <source>
        <dbReference type="Pfam" id="PF05199"/>
    </source>
</evidence>
<accession>A0ABU2FG78</accession>
<dbReference type="InterPro" id="IPR000172">
    <property type="entry name" value="GMC_OxRdtase_N"/>
</dbReference>
<keyword evidence="5" id="KW-0560">Oxidoreductase</keyword>
<dbReference type="RefSeq" id="WP_310921085.1">
    <property type="nucleotide sequence ID" value="NZ_JAMQON010000006.1"/>
</dbReference>
<dbReference type="InterPro" id="IPR007867">
    <property type="entry name" value="GMC_OxRtase_C"/>
</dbReference>
<evidence type="ECO:0000256" key="1">
    <source>
        <dbReference type="ARBA" id="ARBA00001974"/>
    </source>
</evidence>
<dbReference type="PANTHER" id="PTHR42784:SF1">
    <property type="entry name" value="PYRANOSE 2-OXIDASE"/>
    <property type="match status" value="1"/>
</dbReference>
<keyword evidence="10" id="KW-1185">Reference proteome</keyword>
<organism evidence="9 10">
    <name type="scientific">Haloarcula saliterrae</name>
    <dbReference type="NCBI Taxonomy" id="2950534"/>
    <lineage>
        <taxon>Archaea</taxon>
        <taxon>Methanobacteriati</taxon>
        <taxon>Methanobacteriota</taxon>
        <taxon>Stenosarchaea group</taxon>
        <taxon>Halobacteria</taxon>
        <taxon>Halobacteriales</taxon>
        <taxon>Haloarculaceae</taxon>
        <taxon>Haloarcula</taxon>
    </lineage>
</organism>
<protein>
    <submittedName>
        <fullName evidence="9">GMC family oxidoreductase</fullName>
    </submittedName>
</protein>
<dbReference type="Gene3D" id="3.50.50.60">
    <property type="entry name" value="FAD/NAD(P)-binding domain"/>
    <property type="match status" value="2"/>
</dbReference>
<gene>
    <name evidence="9" type="ORF">NDI56_17870</name>
</gene>
<evidence type="ECO:0000256" key="3">
    <source>
        <dbReference type="ARBA" id="ARBA00022630"/>
    </source>
</evidence>
<feature type="domain" description="Glucose-methanol-choline oxidoreductase C-terminal" evidence="8">
    <location>
        <begin position="402"/>
        <end position="528"/>
    </location>
</feature>
<evidence type="ECO:0000256" key="5">
    <source>
        <dbReference type="ARBA" id="ARBA00023002"/>
    </source>
</evidence>
<evidence type="ECO:0000256" key="2">
    <source>
        <dbReference type="ARBA" id="ARBA00010790"/>
    </source>
</evidence>
<comment type="similarity">
    <text evidence="2">Belongs to the GMC oxidoreductase family.</text>
</comment>
<dbReference type="Pfam" id="PF05199">
    <property type="entry name" value="GMC_oxred_C"/>
    <property type="match status" value="1"/>
</dbReference>
<comment type="cofactor">
    <cofactor evidence="1">
        <name>FAD</name>
        <dbReference type="ChEBI" id="CHEBI:57692"/>
    </cofactor>
</comment>
<evidence type="ECO:0000313" key="10">
    <source>
        <dbReference type="Proteomes" id="UP001259659"/>
    </source>
</evidence>
<keyword evidence="4" id="KW-0274">FAD</keyword>
<dbReference type="Proteomes" id="UP001259659">
    <property type="component" value="Unassembled WGS sequence"/>
</dbReference>
<evidence type="ECO:0000256" key="6">
    <source>
        <dbReference type="SAM" id="MobiDB-lite"/>
    </source>
</evidence>
<feature type="compositionally biased region" description="Basic and acidic residues" evidence="6">
    <location>
        <begin position="198"/>
        <end position="208"/>
    </location>
</feature>
<evidence type="ECO:0000313" key="9">
    <source>
        <dbReference type="EMBL" id="MDS0261270.1"/>
    </source>
</evidence>
<feature type="region of interest" description="Disordered" evidence="6">
    <location>
        <begin position="189"/>
        <end position="227"/>
    </location>
</feature>
<proteinExistence type="inferred from homology"/>
<comment type="caution">
    <text evidence="9">The sequence shown here is derived from an EMBL/GenBank/DDBJ whole genome shotgun (WGS) entry which is preliminary data.</text>
</comment>
<feature type="domain" description="Glucose-methanol-choline oxidoreductase N-terminal" evidence="7">
    <location>
        <begin position="131"/>
        <end position="294"/>
    </location>
</feature>
<dbReference type="InterPro" id="IPR036188">
    <property type="entry name" value="FAD/NAD-bd_sf"/>
</dbReference>
<dbReference type="InterPro" id="IPR051473">
    <property type="entry name" value="P2Ox-like"/>
</dbReference>
<evidence type="ECO:0000259" key="7">
    <source>
        <dbReference type="Pfam" id="PF00732"/>
    </source>
</evidence>
<dbReference type="SUPFAM" id="SSF54373">
    <property type="entry name" value="FAD-linked reductases, C-terminal domain"/>
    <property type="match status" value="1"/>
</dbReference>